<comment type="caution">
    <text evidence="1">The sequence shown here is derived from an EMBL/GenBank/DDBJ whole genome shotgun (WGS) entry which is preliminary data.</text>
</comment>
<accession>A0AAW2XDA7</accession>
<organism evidence="1">
    <name type="scientific">Sesamum latifolium</name>
    <dbReference type="NCBI Taxonomy" id="2727402"/>
    <lineage>
        <taxon>Eukaryota</taxon>
        <taxon>Viridiplantae</taxon>
        <taxon>Streptophyta</taxon>
        <taxon>Embryophyta</taxon>
        <taxon>Tracheophyta</taxon>
        <taxon>Spermatophyta</taxon>
        <taxon>Magnoliopsida</taxon>
        <taxon>eudicotyledons</taxon>
        <taxon>Gunneridae</taxon>
        <taxon>Pentapetalae</taxon>
        <taxon>asterids</taxon>
        <taxon>lamiids</taxon>
        <taxon>Lamiales</taxon>
        <taxon>Pedaliaceae</taxon>
        <taxon>Sesamum</taxon>
    </lineage>
</organism>
<evidence type="ECO:0000313" key="1">
    <source>
        <dbReference type="EMBL" id="KAL0451701.1"/>
    </source>
</evidence>
<reference evidence="1" key="2">
    <citation type="journal article" date="2024" name="Plant">
        <title>Genomic evolution and insights into agronomic trait innovations of Sesamum species.</title>
        <authorList>
            <person name="Miao H."/>
            <person name="Wang L."/>
            <person name="Qu L."/>
            <person name="Liu H."/>
            <person name="Sun Y."/>
            <person name="Le M."/>
            <person name="Wang Q."/>
            <person name="Wei S."/>
            <person name="Zheng Y."/>
            <person name="Lin W."/>
            <person name="Duan Y."/>
            <person name="Cao H."/>
            <person name="Xiong S."/>
            <person name="Wang X."/>
            <person name="Wei L."/>
            <person name="Li C."/>
            <person name="Ma Q."/>
            <person name="Ju M."/>
            <person name="Zhao R."/>
            <person name="Li G."/>
            <person name="Mu C."/>
            <person name="Tian Q."/>
            <person name="Mei H."/>
            <person name="Zhang T."/>
            <person name="Gao T."/>
            <person name="Zhang H."/>
        </authorList>
    </citation>
    <scope>NUCLEOTIDE SEQUENCE</scope>
    <source>
        <strain evidence="1">KEN1</strain>
    </source>
</reference>
<dbReference type="EMBL" id="JACGWN010000004">
    <property type="protein sequence ID" value="KAL0451701.1"/>
    <property type="molecule type" value="Genomic_DNA"/>
</dbReference>
<sequence>MVELHIVDAVDALILHSCWECFCSIDCPIYIELVREFYSTFEFTPPAHLSTANAHVYTHPHQLGFLGSLPISVNHFQAPTLILGHLITHLAVLAQLLDPACPNLHVSCTPQPLDIATLAHMGLLTRSMGSFVLLLLARRAPVSVAVSEASPPEDDAVPLASETIHDRLDSIEQRLHRMELNMHAYFEFMHFAPPFSPPR</sequence>
<name>A0AAW2XDA7_9LAMI</name>
<proteinExistence type="predicted"/>
<dbReference type="AlphaFoldDB" id="A0AAW2XDA7"/>
<reference evidence="1" key="1">
    <citation type="submission" date="2020-06" db="EMBL/GenBank/DDBJ databases">
        <authorList>
            <person name="Li T."/>
            <person name="Hu X."/>
            <person name="Zhang T."/>
            <person name="Song X."/>
            <person name="Zhang H."/>
            <person name="Dai N."/>
            <person name="Sheng W."/>
            <person name="Hou X."/>
            <person name="Wei L."/>
        </authorList>
    </citation>
    <scope>NUCLEOTIDE SEQUENCE</scope>
    <source>
        <strain evidence="1">KEN1</strain>
        <tissue evidence="1">Leaf</tissue>
    </source>
</reference>
<protein>
    <submittedName>
        <fullName evidence="1">Uncharacterized protein</fullName>
    </submittedName>
</protein>
<gene>
    <name evidence="1" type="ORF">Slati_1148200</name>
</gene>